<keyword evidence="1" id="KW-0548">Nucleotidyltransferase</keyword>
<evidence type="ECO:0000313" key="2">
    <source>
        <dbReference type="Proteomes" id="UP001604336"/>
    </source>
</evidence>
<organism evidence="1 2">
    <name type="scientific">Abeliophyllum distichum</name>
    <dbReference type="NCBI Taxonomy" id="126358"/>
    <lineage>
        <taxon>Eukaryota</taxon>
        <taxon>Viridiplantae</taxon>
        <taxon>Streptophyta</taxon>
        <taxon>Embryophyta</taxon>
        <taxon>Tracheophyta</taxon>
        <taxon>Spermatophyta</taxon>
        <taxon>Magnoliopsida</taxon>
        <taxon>eudicotyledons</taxon>
        <taxon>Gunneridae</taxon>
        <taxon>Pentapetalae</taxon>
        <taxon>asterids</taxon>
        <taxon>lamiids</taxon>
        <taxon>Lamiales</taxon>
        <taxon>Oleaceae</taxon>
        <taxon>Forsythieae</taxon>
        <taxon>Abeliophyllum</taxon>
    </lineage>
</organism>
<dbReference type="AlphaFoldDB" id="A0ABD1VZE5"/>
<comment type="caution">
    <text evidence="1">The sequence shown here is derived from an EMBL/GenBank/DDBJ whole genome shotgun (WGS) entry which is preliminary data.</text>
</comment>
<dbReference type="PANTHER" id="PTHR11439">
    <property type="entry name" value="GAG-POL-RELATED RETROTRANSPOSON"/>
    <property type="match status" value="1"/>
</dbReference>
<accession>A0ABD1VZE5</accession>
<keyword evidence="1" id="KW-0808">Transferase</keyword>
<protein>
    <submittedName>
        <fullName evidence="1">Reverse transcriptase Ty1/copia-type domain-containing protein</fullName>
    </submittedName>
</protein>
<proteinExistence type="predicted"/>
<keyword evidence="2" id="KW-1185">Reference proteome</keyword>
<dbReference type="EMBL" id="JBFOLK010000001">
    <property type="protein sequence ID" value="KAL2542635.1"/>
    <property type="molecule type" value="Genomic_DNA"/>
</dbReference>
<dbReference type="GO" id="GO:0003964">
    <property type="term" value="F:RNA-directed DNA polymerase activity"/>
    <property type="evidence" value="ECO:0007669"/>
    <property type="project" value="UniProtKB-KW"/>
</dbReference>
<dbReference type="PANTHER" id="PTHR11439:SF491">
    <property type="entry name" value="INTEGRASE CATALYTIC DOMAIN-CONTAINING PROTEIN"/>
    <property type="match status" value="1"/>
</dbReference>
<sequence>MRQIRPNPKYQSFNLTEYALVSGKAIDCHEPFTYEEAVSCPKSKEWKEAMRDEMLSLMKNETWKLVPCPPKQRIIQSTKFGMRDAKCVNVPLAGHMSISSAQSPKNQEEINEMEHIPYANAIGSVMYSMITTRLDLAYSISLLSRFISNPGKPHWAGLKWLLRHICGTLSTGLVYEKSDDMISLTGYVDSDFAGDRDQRKSTTAFFFTLAITDAVKEGLWLKGLLNELNISNNVVSLFIDSQSALMLCKNPVYHERSKHIEVKYHFVREQLSYGEIVLLKIPTSENPADMALGDWQPQGSDENISNNINGEHKMQPRIVALAYLLWEGLCFLCGFSAIRFHPMAEVVYVMRSIWLRNSSSFMSHLSPSKVQCWKSVAFANRIP</sequence>
<gene>
    <name evidence="1" type="ORF">Adt_03613</name>
</gene>
<dbReference type="CDD" id="cd09272">
    <property type="entry name" value="RNase_HI_RT_Ty1"/>
    <property type="match status" value="1"/>
</dbReference>
<keyword evidence="1" id="KW-0695">RNA-directed DNA polymerase</keyword>
<dbReference type="Proteomes" id="UP001604336">
    <property type="component" value="Unassembled WGS sequence"/>
</dbReference>
<name>A0ABD1VZE5_9LAMI</name>
<evidence type="ECO:0000313" key="1">
    <source>
        <dbReference type="EMBL" id="KAL2542635.1"/>
    </source>
</evidence>
<reference evidence="2" key="1">
    <citation type="submission" date="2024-07" db="EMBL/GenBank/DDBJ databases">
        <title>Two chromosome-level genome assemblies of Korean endemic species Abeliophyllum distichum and Forsythia ovata (Oleaceae).</title>
        <authorList>
            <person name="Jang H."/>
        </authorList>
    </citation>
    <scope>NUCLEOTIDE SEQUENCE [LARGE SCALE GENOMIC DNA]</scope>
</reference>